<reference evidence="3 4" key="2">
    <citation type="submission" date="2022-06" db="EMBL/GenBank/DDBJ databases">
        <title>Genomic Encyclopedia of Type Strains, Phase I: the one thousand microbial genomes (KMG-I) project.</title>
        <authorList>
            <person name="Kyrpides N."/>
        </authorList>
    </citation>
    <scope>NUCLEOTIDE SEQUENCE [LARGE SCALE GENOMIC DNA]</scope>
    <source>
        <strain evidence="3 4">DSM 43889</strain>
    </source>
</reference>
<dbReference type="SUPFAM" id="SSF47413">
    <property type="entry name" value="lambda repressor-like DNA-binding domains"/>
    <property type="match status" value="1"/>
</dbReference>
<dbReference type="InterPro" id="IPR043917">
    <property type="entry name" value="DUF5753"/>
</dbReference>
<protein>
    <submittedName>
        <fullName evidence="3">Helix-turn-helix domain-containing protein</fullName>
    </submittedName>
</protein>
<dbReference type="Gene3D" id="1.10.260.40">
    <property type="entry name" value="lambda repressor-like DNA-binding domains"/>
    <property type="match status" value="1"/>
</dbReference>
<dbReference type="InterPro" id="IPR001387">
    <property type="entry name" value="Cro/C1-type_HTH"/>
</dbReference>
<evidence type="ECO:0000313" key="4">
    <source>
        <dbReference type="Proteomes" id="UP000791080"/>
    </source>
</evidence>
<organism evidence="3 4">
    <name type="scientific">Actinoalloteichus caeruleus DSM 43889</name>
    <dbReference type="NCBI Taxonomy" id="1120930"/>
    <lineage>
        <taxon>Bacteria</taxon>
        <taxon>Bacillati</taxon>
        <taxon>Actinomycetota</taxon>
        <taxon>Actinomycetes</taxon>
        <taxon>Pseudonocardiales</taxon>
        <taxon>Pseudonocardiaceae</taxon>
        <taxon>Actinoalloteichus</taxon>
        <taxon>Actinoalloteichus cyanogriseus</taxon>
    </lineage>
</organism>
<dbReference type="Pfam" id="PF19054">
    <property type="entry name" value="DUF5753"/>
    <property type="match status" value="1"/>
</dbReference>
<gene>
    <name evidence="3" type="ORF">G443_004801</name>
</gene>
<accession>A0ABT1JQW1</accession>
<reference evidence="3 4" key="1">
    <citation type="submission" date="2013-07" db="EMBL/GenBank/DDBJ databases">
        <authorList>
            <consortium name="DOE Joint Genome Institute"/>
            <person name="Reeve W."/>
            <person name="Huntemann M."/>
            <person name="Han J."/>
            <person name="Chen A."/>
            <person name="Kyrpides N."/>
            <person name="Mavromatis K."/>
            <person name="Markowitz V."/>
            <person name="Palaniappan K."/>
            <person name="Ivanova N."/>
            <person name="Schaumberg A."/>
            <person name="Pati A."/>
            <person name="Liolios K."/>
            <person name="Nordberg H.P."/>
            <person name="Cantor M.N."/>
            <person name="Hua S.X."/>
            <person name="Woyke T."/>
        </authorList>
    </citation>
    <scope>NUCLEOTIDE SEQUENCE [LARGE SCALE GENOMIC DNA]</scope>
    <source>
        <strain evidence="3 4">DSM 43889</strain>
    </source>
</reference>
<dbReference type="PROSITE" id="PS50943">
    <property type="entry name" value="HTH_CROC1"/>
    <property type="match status" value="1"/>
</dbReference>
<dbReference type="Proteomes" id="UP000791080">
    <property type="component" value="Unassembled WGS sequence"/>
</dbReference>
<dbReference type="RefSeq" id="WP_026420053.1">
    <property type="nucleotide sequence ID" value="NZ_AUBJ02000001.1"/>
</dbReference>
<dbReference type="EMBL" id="AUBJ02000001">
    <property type="protein sequence ID" value="MCP2334531.1"/>
    <property type="molecule type" value="Genomic_DNA"/>
</dbReference>
<evidence type="ECO:0000259" key="2">
    <source>
        <dbReference type="PROSITE" id="PS50943"/>
    </source>
</evidence>
<dbReference type="CDD" id="cd00093">
    <property type="entry name" value="HTH_XRE"/>
    <property type="match status" value="1"/>
</dbReference>
<keyword evidence="4" id="KW-1185">Reference proteome</keyword>
<evidence type="ECO:0000256" key="1">
    <source>
        <dbReference type="SAM" id="Coils"/>
    </source>
</evidence>
<sequence>MAPSSPTVASWELGLRLRERRELMGLTAQAVAKRSGCTQGYLSEVERGKTKIAEERLAALTEIYEFHRDEAEELAALRRDANQRPWWNSYSALFSDDLLRFFGYEHGAESCRAYDGGLVPGLLQTEDYARAVIRGGGPNIRLAEVDRRVEARMQRKQRLTGPTPIHYTAVINEAVLRQHVGGPRVLADQLTYLVDMIESCPDTLDLRVVPFTADAYHALGGSTFYLLDFASSRLPTLVWQETVTSTDLIDHYMRVREYDLAYSQAATLALSAADSLALIRLIAKELL</sequence>
<dbReference type="SMART" id="SM00530">
    <property type="entry name" value="HTH_XRE"/>
    <property type="match status" value="1"/>
</dbReference>
<comment type="caution">
    <text evidence="3">The sequence shown here is derived from an EMBL/GenBank/DDBJ whole genome shotgun (WGS) entry which is preliminary data.</text>
</comment>
<dbReference type="Pfam" id="PF13560">
    <property type="entry name" value="HTH_31"/>
    <property type="match status" value="1"/>
</dbReference>
<feature type="domain" description="HTH cro/C1-type" evidence="2">
    <location>
        <begin position="17"/>
        <end position="71"/>
    </location>
</feature>
<feature type="coiled-coil region" evidence="1">
    <location>
        <begin position="57"/>
        <end position="84"/>
    </location>
</feature>
<proteinExistence type="predicted"/>
<name>A0ABT1JQW1_ACTCY</name>
<keyword evidence="1" id="KW-0175">Coiled coil</keyword>
<evidence type="ECO:0000313" key="3">
    <source>
        <dbReference type="EMBL" id="MCP2334531.1"/>
    </source>
</evidence>
<dbReference type="InterPro" id="IPR010982">
    <property type="entry name" value="Lambda_DNA-bd_dom_sf"/>
</dbReference>